<dbReference type="AlphaFoldDB" id="A0A5J5II82"/>
<evidence type="ECO:0000256" key="4">
    <source>
        <dbReference type="ARBA" id="ARBA00023136"/>
    </source>
</evidence>
<evidence type="ECO:0008006" key="8">
    <source>
        <dbReference type="Google" id="ProtNLM"/>
    </source>
</evidence>
<keyword evidence="2 5" id="KW-0812">Transmembrane</keyword>
<feature type="transmembrane region" description="Helical" evidence="5">
    <location>
        <begin position="153"/>
        <end position="176"/>
    </location>
</feature>
<keyword evidence="4 5" id="KW-0472">Membrane</keyword>
<evidence type="ECO:0000256" key="5">
    <source>
        <dbReference type="SAM" id="Phobius"/>
    </source>
</evidence>
<feature type="transmembrane region" description="Helical" evidence="5">
    <location>
        <begin position="228"/>
        <end position="247"/>
    </location>
</feature>
<dbReference type="EMBL" id="VYQF01000001">
    <property type="protein sequence ID" value="KAA9040729.1"/>
    <property type="molecule type" value="Genomic_DNA"/>
</dbReference>
<proteinExistence type="predicted"/>
<dbReference type="Pfam" id="PF01040">
    <property type="entry name" value="UbiA"/>
    <property type="match status" value="1"/>
</dbReference>
<organism evidence="6 7">
    <name type="scientific">Ginsengibacter hankyongi</name>
    <dbReference type="NCBI Taxonomy" id="2607284"/>
    <lineage>
        <taxon>Bacteria</taxon>
        <taxon>Pseudomonadati</taxon>
        <taxon>Bacteroidota</taxon>
        <taxon>Chitinophagia</taxon>
        <taxon>Chitinophagales</taxon>
        <taxon>Chitinophagaceae</taxon>
        <taxon>Ginsengibacter</taxon>
    </lineage>
</organism>
<evidence type="ECO:0000256" key="3">
    <source>
        <dbReference type="ARBA" id="ARBA00022989"/>
    </source>
</evidence>
<evidence type="ECO:0000256" key="1">
    <source>
        <dbReference type="ARBA" id="ARBA00004141"/>
    </source>
</evidence>
<feature type="transmembrane region" description="Helical" evidence="5">
    <location>
        <begin position="253"/>
        <end position="271"/>
    </location>
</feature>
<keyword evidence="3 5" id="KW-1133">Transmembrane helix</keyword>
<dbReference type="Gene3D" id="1.20.120.1780">
    <property type="entry name" value="UbiA prenyltransferase"/>
    <property type="match status" value="1"/>
</dbReference>
<evidence type="ECO:0000313" key="7">
    <source>
        <dbReference type="Proteomes" id="UP000326903"/>
    </source>
</evidence>
<feature type="transmembrane region" description="Helical" evidence="5">
    <location>
        <begin position="278"/>
        <end position="299"/>
    </location>
</feature>
<feature type="transmembrane region" description="Helical" evidence="5">
    <location>
        <begin position="30"/>
        <end position="52"/>
    </location>
</feature>
<evidence type="ECO:0000256" key="2">
    <source>
        <dbReference type="ARBA" id="ARBA00022692"/>
    </source>
</evidence>
<feature type="transmembrane region" description="Helical" evidence="5">
    <location>
        <begin position="58"/>
        <end position="79"/>
    </location>
</feature>
<protein>
    <recommendedName>
        <fullName evidence="8">UbiA prenyltransferase family protein</fullName>
    </recommendedName>
</protein>
<comment type="caution">
    <text evidence="6">The sequence shown here is derived from an EMBL/GenBank/DDBJ whole genome shotgun (WGS) entry which is preliminary data.</text>
</comment>
<comment type="subcellular location">
    <subcellularLocation>
        <location evidence="1">Membrane</location>
        <topology evidence="1">Multi-pass membrane protein</topology>
    </subcellularLocation>
</comment>
<gene>
    <name evidence="6" type="ORF">FW778_01425</name>
</gene>
<reference evidence="6 7" key="1">
    <citation type="submission" date="2019-09" db="EMBL/GenBank/DDBJ databases">
        <title>Draft genome sequence of Ginsengibacter sp. BR5-29.</title>
        <authorList>
            <person name="Im W.-T."/>
        </authorList>
    </citation>
    <scope>NUCLEOTIDE SEQUENCE [LARGE SCALE GENOMIC DNA]</scope>
    <source>
        <strain evidence="6 7">BR5-29</strain>
    </source>
</reference>
<feature type="transmembrane region" description="Helical" evidence="5">
    <location>
        <begin position="99"/>
        <end position="117"/>
    </location>
</feature>
<dbReference type="Proteomes" id="UP000326903">
    <property type="component" value="Unassembled WGS sequence"/>
</dbReference>
<sequence length="302" mass="34847">MMQAILVTLHLLLQSLSIINVFLKKLVEFILFSSIFIAGCAVALCIETNLLLHLPLNIISFYCFVFGATLAQYNLHYLVKTSAVKNSRRLAWSLKNKNLHKILFAIGIGLIFFSFLSFRLHHFIILGILGVIAFLYSLPIIPFGKKRRIKDYGFVKILTLALLWTLVTVWFPVVNYSFERNIFVFVFFKRFVFMFVLCLLFDIRDIEVDRKENIKTIPVILGKKRSYYLAYITLAVFVFLSIIQFYFFGNEGVLIAMLISALLTFFTIEITKKTNSDFIYLAGIDGMMLLQAVLVYLIGLKF</sequence>
<name>A0A5J5II82_9BACT</name>
<feature type="transmembrane region" description="Helical" evidence="5">
    <location>
        <begin position="123"/>
        <end position="141"/>
    </location>
</feature>
<feature type="transmembrane region" description="Helical" evidence="5">
    <location>
        <begin position="182"/>
        <end position="201"/>
    </location>
</feature>
<accession>A0A5J5II82</accession>
<evidence type="ECO:0000313" key="6">
    <source>
        <dbReference type="EMBL" id="KAA9040729.1"/>
    </source>
</evidence>
<dbReference type="GO" id="GO:0016765">
    <property type="term" value="F:transferase activity, transferring alkyl or aryl (other than methyl) groups"/>
    <property type="evidence" value="ECO:0007669"/>
    <property type="project" value="InterPro"/>
</dbReference>
<feature type="transmembrane region" description="Helical" evidence="5">
    <location>
        <begin position="6"/>
        <end position="23"/>
    </location>
</feature>
<keyword evidence="7" id="KW-1185">Reference proteome</keyword>
<dbReference type="InterPro" id="IPR000537">
    <property type="entry name" value="UbiA_prenyltransferase"/>
</dbReference>
<dbReference type="GO" id="GO:0016020">
    <property type="term" value="C:membrane"/>
    <property type="evidence" value="ECO:0007669"/>
    <property type="project" value="UniProtKB-SubCell"/>
</dbReference>